<gene>
    <name evidence="3" type="ORF">OQ279_09960</name>
</gene>
<dbReference type="Pfam" id="PF03865">
    <property type="entry name" value="ShlB"/>
    <property type="match status" value="1"/>
</dbReference>
<dbReference type="InterPro" id="IPR005565">
    <property type="entry name" value="Hemolysn_activator_HlyB_C"/>
</dbReference>
<dbReference type="AlphaFoldDB" id="A0A9X3I1I0"/>
<evidence type="ECO:0000259" key="2">
    <source>
        <dbReference type="Pfam" id="PF03865"/>
    </source>
</evidence>
<organism evidence="3 4">
    <name type="scientific">Salinimicrobium profundisediminis</name>
    <dbReference type="NCBI Taxonomy" id="2994553"/>
    <lineage>
        <taxon>Bacteria</taxon>
        <taxon>Pseudomonadati</taxon>
        <taxon>Bacteroidota</taxon>
        <taxon>Flavobacteriia</taxon>
        <taxon>Flavobacteriales</taxon>
        <taxon>Flavobacteriaceae</taxon>
        <taxon>Salinimicrobium</taxon>
    </lineage>
</organism>
<dbReference type="InterPro" id="IPR029052">
    <property type="entry name" value="Metallo-depent_PP-like"/>
</dbReference>
<comment type="caution">
    <text evidence="3">The sequence shown here is derived from an EMBL/GenBank/DDBJ whole genome shotgun (WGS) entry which is preliminary data.</text>
</comment>
<feature type="signal peptide" evidence="1">
    <location>
        <begin position="1"/>
        <end position="15"/>
    </location>
</feature>
<dbReference type="RefSeq" id="WP_266069713.1">
    <property type="nucleotide sequence ID" value="NZ_JAPJDA010000014.1"/>
</dbReference>
<reference evidence="3" key="1">
    <citation type="submission" date="2022-11" db="EMBL/GenBank/DDBJ databases">
        <title>Salinimicrobium profundisediminis sp. nov., isolated from deep-sea sediment of the Mariana Trench.</title>
        <authorList>
            <person name="Fu H."/>
        </authorList>
    </citation>
    <scope>NUCLEOTIDE SEQUENCE</scope>
    <source>
        <strain evidence="3">MT39</strain>
    </source>
</reference>
<dbReference type="SUPFAM" id="SSF56300">
    <property type="entry name" value="Metallo-dependent phosphatases"/>
    <property type="match status" value="1"/>
</dbReference>
<accession>A0A9X3I1I0</accession>
<feature type="domain" description="Haemolysin activator HlyB C-terminal" evidence="2">
    <location>
        <begin position="1030"/>
        <end position="1151"/>
    </location>
</feature>
<proteinExistence type="predicted"/>
<dbReference type="EMBL" id="JAPJDA010000014">
    <property type="protein sequence ID" value="MCX2838478.1"/>
    <property type="molecule type" value="Genomic_DNA"/>
</dbReference>
<evidence type="ECO:0000313" key="3">
    <source>
        <dbReference type="EMBL" id="MCX2838478.1"/>
    </source>
</evidence>
<dbReference type="Proteomes" id="UP001148482">
    <property type="component" value="Unassembled WGS sequence"/>
</dbReference>
<evidence type="ECO:0000313" key="4">
    <source>
        <dbReference type="Proteomes" id="UP001148482"/>
    </source>
</evidence>
<feature type="chain" id="PRO_5040788771" evidence="1">
    <location>
        <begin position="16"/>
        <end position="1183"/>
    </location>
</feature>
<sequence>MYTFLLVFCSFSALAQEQKPDTEAVSRVFYILSNTGPGAKMATLPLFENVVKASQNDVSASILLPGNITPSHGFPKAEQKRQETKEFLRKNLLEPLDNFNGNIIFTPGINEWAPGSPQSLDDLESFLQDNSNGKFLPNDGCPVEDIEINDEIALIIVDSQWYLQDWDHSSDYNVECDIRTKERFFTEVKDALKDNFEKVKIVAVHHPVLTASTPGAFNRIFPFFRQDFQNPLYREFRKSLETLASQFDDVIFVSGNDANLQYLHNGRNPQIISATAAATTPAKTTGDALFTSEEPGYAKLTVFKNGSSRIDFFSVKPSGEELLFSKKIPQERNTKIELEGAAWKNLGDTYSASIYTSEETQKSSFYRFLWGDRYRNVYNTKIEVPVLLLDTIYGGLTPIKEGGGQQSRSIRFINENDHEYTLRALRKSASRYIQADLAPTTFIGDRVDNTYPHRLVLDYFTTSHPYAKFALDNFAEALDLPHIKPQIYYVPRQPALEIHNDEYGNELYELQAHAGSENKSFAQFEKPQDILSSFDLLEELREDPQARVDENEYLKARLFDMLIGDWDRHQDNWRWAEYEDETGKIYTPIPRDRDQAFSKYDGPLIRLIKLAEPRLRKMQTYDEDIDSIKWFNWSGYPLDLQILYQTNWKKWEEQVRLIQNAITDEEIKNAFAELPVEAQDQTIEEIKHNLKGRRENLMRIARDYYEHIQEFKIITGTDEDEAFEIIRKSNGETEIIQKSEGEEIFRHTYTSGETEDIWIYGMAGDDSFTTSGTGDDLINIKVLGGPGKDTFNFQNKKKIKLYDFKSSKNDILQPGSRKLLVDSYKINNFNYKKFKYSIFKAVPYVNFESDAGFTLGAKTIWTKYGLVNNPFQARHELLANYYFASNGFAVSYNGEFAHLFYNWNFGLTARYTSPNYEMNYFGSGSETFYDKDEVDRDYNRLKIQKWHFSPALIWRNDTGSVFDVRTILESYKVEYEASSYLGEILAPKNDIFDQQFYAGAEANYRFYSKNTRAFPSMGSDLRLTTGYKKSLDEAKNEFGYVKPSVSFNYPISANGYMVFATKLGGQVNFGEDYEIYHAATIGGNHSLRGYRNHRFNGKEAFYHSTDVRSALGVWENKFIPFVYGVTAGFDYGRVWIPGEDSQQWHSNYGGSVWISAGLAVTGNIGLYHGGDGNRLSVMLNFKY</sequence>
<dbReference type="Gene3D" id="3.60.21.10">
    <property type="match status" value="1"/>
</dbReference>
<keyword evidence="1" id="KW-0732">Signal</keyword>
<keyword evidence="4" id="KW-1185">Reference proteome</keyword>
<name>A0A9X3I1I0_9FLAO</name>
<evidence type="ECO:0000256" key="1">
    <source>
        <dbReference type="SAM" id="SignalP"/>
    </source>
</evidence>
<protein>
    <submittedName>
        <fullName evidence="3">Metallophosphatase</fullName>
    </submittedName>
</protein>